<evidence type="ECO:0000256" key="1">
    <source>
        <dbReference type="ARBA" id="ARBA00004167"/>
    </source>
</evidence>
<dbReference type="PANTHER" id="PTHR24028">
    <property type="entry name" value="CADHERIN-87A"/>
    <property type="match status" value="1"/>
</dbReference>
<keyword evidence="7" id="KW-0472">Membrane</keyword>
<evidence type="ECO:0000313" key="9">
    <source>
        <dbReference type="EMBL" id="CAF0821403.1"/>
    </source>
</evidence>
<dbReference type="OrthoDB" id="6252479at2759"/>
<dbReference type="GO" id="GO:0005886">
    <property type="term" value="C:plasma membrane"/>
    <property type="evidence" value="ECO:0007669"/>
    <property type="project" value="TreeGrafter"/>
</dbReference>
<evidence type="ECO:0000256" key="6">
    <source>
        <dbReference type="SAM" id="MobiDB-lite"/>
    </source>
</evidence>
<dbReference type="EMBL" id="CAJNOR010000745">
    <property type="protein sequence ID" value="CAF0997041.1"/>
    <property type="molecule type" value="Genomic_DNA"/>
</dbReference>
<dbReference type="Pfam" id="PF00028">
    <property type="entry name" value="Cadherin"/>
    <property type="match status" value="1"/>
</dbReference>
<organism evidence="10 11">
    <name type="scientific">Adineta ricciae</name>
    <name type="common">Rotifer</name>
    <dbReference type="NCBI Taxonomy" id="249248"/>
    <lineage>
        <taxon>Eukaryota</taxon>
        <taxon>Metazoa</taxon>
        <taxon>Spiralia</taxon>
        <taxon>Gnathifera</taxon>
        <taxon>Rotifera</taxon>
        <taxon>Eurotatoria</taxon>
        <taxon>Bdelloidea</taxon>
        <taxon>Adinetida</taxon>
        <taxon>Adinetidae</taxon>
        <taxon>Adineta</taxon>
    </lineage>
</organism>
<name>A0A814GIP1_ADIRI</name>
<proteinExistence type="predicted"/>
<feature type="domain" description="Cadherin" evidence="8">
    <location>
        <begin position="29"/>
        <end position="131"/>
    </location>
</feature>
<evidence type="ECO:0000256" key="3">
    <source>
        <dbReference type="ARBA" id="ARBA00022989"/>
    </source>
</evidence>
<feature type="compositionally biased region" description="Low complexity" evidence="6">
    <location>
        <begin position="337"/>
        <end position="355"/>
    </location>
</feature>
<keyword evidence="11" id="KW-1185">Reference proteome</keyword>
<keyword evidence="5" id="KW-0106">Calcium</keyword>
<evidence type="ECO:0000313" key="11">
    <source>
        <dbReference type="Proteomes" id="UP000663828"/>
    </source>
</evidence>
<reference evidence="10" key="1">
    <citation type="submission" date="2021-02" db="EMBL/GenBank/DDBJ databases">
        <authorList>
            <person name="Nowell W R."/>
        </authorList>
    </citation>
    <scope>NUCLEOTIDE SEQUENCE</scope>
</reference>
<feature type="domain" description="Cadherin" evidence="8">
    <location>
        <begin position="132"/>
        <end position="230"/>
    </location>
</feature>
<evidence type="ECO:0000256" key="5">
    <source>
        <dbReference type="PROSITE-ProRule" id="PRU00043"/>
    </source>
</evidence>
<keyword evidence="2 7" id="KW-0812">Transmembrane</keyword>
<feature type="region of interest" description="Disordered" evidence="6">
    <location>
        <begin position="337"/>
        <end position="357"/>
    </location>
</feature>
<dbReference type="GO" id="GO:0007156">
    <property type="term" value="P:homophilic cell adhesion via plasma membrane adhesion molecules"/>
    <property type="evidence" value="ECO:0007669"/>
    <property type="project" value="InterPro"/>
</dbReference>
<dbReference type="SUPFAM" id="SSF49313">
    <property type="entry name" value="Cadherin-like"/>
    <property type="match status" value="2"/>
</dbReference>
<gene>
    <name evidence="9" type="ORF">EDS130_LOCUS5875</name>
    <name evidence="10" type="ORF">XAT740_LOCUS13002</name>
</gene>
<dbReference type="AlphaFoldDB" id="A0A814GIP1"/>
<dbReference type="SMART" id="SM00112">
    <property type="entry name" value="CA"/>
    <property type="match status" value="2"/>
</dbReference>
<evidence type="ECO:0000313" key="10">
    <source>
        <dbReference type="EMBL" id="CAF0997041.1"/>
    </source>
</evidence>
<feature type="transmembrane region" description="Helical" evidence="7">
    <location>
        <begin position="247"/>
        <end position="272"/>
    </location>
</feature>
<sequence length="435" mass="49319">MIIIYYFIFISSVYSLQLDIRYPQFFHQSARDSTVEISEGKVAGSFIAFINLINETNLTLNEWILNTTNSDFKVQSNGISYVLINTQTLDRERENFYDFSIVAQHLIPPFEKVSRNIRIRILDINDCTPTFNQTKYQTTLVPNETTFTVTAFDGDEPNTDNSRISYSLSNYQDLFRINEVTGLIECIKNLETYERYEIIVVARDHGKPPLSSTALVQIQLASRKLDKPKSTSSASWFSMNQSPENVFILAGILSSCLVFLCLLVCLVCCVNYKLKRRKDGSLTEKKFSSTTSINSNNDFQQASVYDAINMFPNTYYLPVKQQNDFMENVNNSNNNELSLQIPHSSSTTSSPISGGNDHGTKIGSDDGCYCSSDMSSEQSNNVLLLNPSSLRLSSFKLTSKQVRFNEQNHHIDGVLKRFEDLYESQTNIDPCASYV</sequence>
<evidence type="ECO:0000256" key="7">
    <source>
        <dbReference type="SAM" id="Phobius"/>
    </source>
</evidence>
<dbReference type="InterPro" id="IPR015919">
    <property type="entry name" value="Cadherin-like_sf"/>
</dbReference>
<accession>A0A814GIP1</accession>
<dbReference type="Proteomes" id="UP000663828">
    <property type="component" value="Unassembled WGS sequence"/>
</dbReference>
<keyword evidence="4" id="KW-0325">Glycoprotein</keyword>
<dbReference type="InterPro" id="IPR002126">
    <property type="entry name" value="Cadherin-like_dom"/>
</dbReference>
<evidence type="ECO:0000259" key="8">
    <source>
        <dbReference type="PROSITE" id="PS50268"/>
    </source>
</evidence>
<protein>
    <recommendedName>
        <fullName evidence="8">Cadherin domain-containing protein</fullName>
    </recommendedName>
</protein>
<dbReference type="Proteomes" id="UP000663852">
    <property type="component" value="Unassembled WGS sequence"/>
</dbReference>
<dbReference type="Gene3D" id="2.60.40.60">
    <property type="entry name" value="Cadherins"/>
    <property type="match status" value="2"/>
</dbReference>
<dbReference type="EMBL" id="CAJNOJ010000016">
    <property type="protein sequence ID" value="CAF0821403.1"/>
    <property type="molecule type" value="Genomic_DNA"/>
</dbReference>
<dbReference type="InterPro" id="IPR050174">
    <property type="entry name" value="Protocadherin/Cadherin-CA"/>
</dbReference>
<evidence type="ECO:0000256" key="4">
    <source>
        <dbReference type="ARBA" id="ARBA00023180"/>
    </source>
</evidence>
<comment type="subcellular location">
    <subcellularLocation>
        <location evidence="1">Membrane</location>
        <topology evidence="1">Single-pass membrane protein</topology>
    </subcellularLocation>
</comment>
<dbReference type="GO" id="GO:0005509">
    <property type="term" value="F:calcium ion binding"/>
    <property type="evidence" value="ECO:0007669"/>
    <property type="project" value="UniProtKB-UniRule"/>
</dbReference>
<dbReference type="CDD" id="cd11304">
    <property type="entry name" value="Cadherin_repeat"/>
    <property type="match status" value="2"/>
</dbReference>
<keyword evidence="3 7" id="KW-1133">Transmembrane helix</keyword>
<evidence type="ECO:0000256" key="2">
    <source>
        <dbReference type="ARBA" id="ARBA00022692"/>
    </source>
</evidence>
<dbReference type="PROSITE" id="PS50268">
    <property type="entry name" value="CADHERIN_2"/>
    <property type="match status" value="2"/>
</dbReference>
<comment type="caution">
    <text evidence="10">The sequence shown here is derived from an EMBL/GenBank/DDBJ whole genome shotgun (WGS) entry which is preliminary data.</text>
</comment>
<dbReference type="PANTHER" id="PTHR24028:SF328">
    <property type="entry name" value="CADHERIN-3"/>
    <property type="match status" value="1"/>
</dbReference>